<evidence type="ECO:0000313" key="3">
    <source>
        <dbReference type="EMBL" id="AFZ69929.1"/>
    </source>
</evidence>
<dbReference type="Gene3D" id="3.40.50.1820">
    <property type="entry name" value="alpha/beta hydrolase"/>
    <property type="match status" value="1"/>
</dbReference>
<dbReference type="SMR" id="L0A928"/>
<dbReference type="InParanoid" id="L0A928"/>
<dbReference type="PANTHER" id="PTHR48081">
    <property type="entry name" value="AB HYDROLASE SUPERFAMILY PROTEIN C4A8.06C"/>
    <property type="match status" value="1"/>
</dbReference>
<proteinExistence type="predicted"/>
<gene>
    <name evidence="3" type="ordered locus">Calag_0142</name>
</gene>
<dbReference type="KEGG" id="clg:Calag_0142"/>
<organism evidence="3 4">
    <name type="scientific">Caldisphaera lagunensis (strain DSM 15908 / JCM 11604 / ANMR 0165 / IC-154)</name>
    <dbReference type="NCBI Taxonomy" id="1056495"/>
    <lineage>
        <taxon>Archaea</taxon>
        <taxon>Thermoproteota</taxon>
        <taxon>Thermoprotei</taxon>
        <taxon>Acidilobales</taxon>
        <taxon>Caldisphaeraceae</taxon>
        <taxon>Caldisphaera</taxon>
    </lineage>
</organism>
<sequence>MLNYISLFLYINVYKIFYTYSLYINLVEIMPIDINLEKWLSQLPKEVFTPRNVEEFRKYMDEGSNIIKQFAPKIEMKEIRNEFINGRESKIPVRIYIPKIVETQGILIYLHGGGFVWGSSDSYDHVLRYLANECKCKVASIDYRLAPEHKFPAAVIDSFDSVKYFYEKEKSVAIAGDSAGGNLSAVSSILARDEGIKLKASVLIYPTVGYDATSKSMREYSNIFLTREAMNFFGLMYLKSPTDIYDIRFSPILAESHKNLPPTLIITAEYDPLRDQGETYASILNRSGVETIQIRFGGVTHGFINLLGIVPSAEVTLQTISSFIRSKLNK</sequence>
<dbReference type="GO" id="GO:0016787">
    <property type="term" value="F:hydrolase activity"/>
    <property type="evidence" value="ECO:0007669"/>
    <property type="project" value="UniProtKB-KW"/>
</dbReference>
<protein>
    <submittedName>
        <fullName evidence="3">Esterase/lipase</fullName>
    </submittedName>
</protein>
<keyword evidence="4" id="KW-1185">Reference proteome</keyword>
<name>L0A928_CALLD</name>
<dbReference type="InterPro" id="IPR029058">
    <property type="entry name" value="AB_hydrolase_fold"/>
</dbReference>
<dbReference type="InterPro" id="IPR013094">
    <property type="entry name" value="AB_hydrolase_3"/>
</dbReference>
<dbReference type="Proteomes" id="UP000010469">
    <property type="component" value="Chromosome"/>
</dbReference>
<dbReference type="InterPro" id="IPR050300">
    <property type="entry name" value="GDXG_lipolytic_enzyme"/>
</dbReference>
<evidence type="ECO:0000256" key="1">
    <source>
        <dbReference type="ARBA" id="ARBA00022801"/>
    </source>
</evidence>
<reference evidence="4" key="1">
    <citation type="submission" date="2012-03" db="EMBL/GenBank/DDBJ databases">
        <title>Complete genome of Caldisphaera lagunensis DSM 15908.</title>
        <authorList>
            <person name="Lucas S."/>
            <person name="Copeland A."/>
            <person name="Lapidus A."/>
            <person name="Glavina del Rio T."/>
            <person name="Dalin E."/>
            <person name="Tice H."/>
            <person name="Bruce D."/>
            <person name="Goodwin L."/>
            <person name="Pitluck S."/>
            <person name="Peters L."/>
            <person name="Mikhailova N."/>
            <person name="Teshima H."/>
            <person name="Kyrpides N."/>
            <person name="Mavromatis K."/>
            <person name="Ivanova N."/>
            <person name="Brettin T."/>
            <person name="Detter J.C."/>
            <person name="Han C."/>
            <person name="Larimer F."/>
            <person name="Land M."/>
            <person name="Hauser L."/>
            <person name="Markowitz V."/>
            <person name="Cheng J.-F."/>
            <person name="Hugenholtz P."/>
            <person name="Woyke T."/>
            <person name="Wu D."/>
            <person name="Spring S."/>
            <person name="Schroeder M."/>
            <person name="Brambilla E."/>
            <person name="Klenk H.-P."/>
            <person name="Eisen J.A."/>
        </authorList>
    </citation>
    <scope>NUCLEOTIDE SEQUENCE [LARGE SCALE GENOMIC DNA]</scope>
    <source>
        <strain evidence="4">DSM 15908 / JCM 11604 / IC-154</strain>
    </source>
</reference>
<evidence type="ECO:0000313" key="4">
    <source>
        <dbReference type="Proteomes" id="UP000010469"/>
    </source>
</evidence>
<evidence type="ECO:0000259" key="2">
    <source>
        <dbReference type="Pfam" id="PF07859"/>
    </source>
</evidence>
<dbReference type="STRING" id="1056495.Calag_0142"/>
<dbReference type="Pfam" id="PF07859">
    <property type="entry name" value="Abhydrolase_3"/>
    <property type="match status" value="1"/>
</dbReference>
<dbReference type="SUPFAM" id="SSF53474">
    <property type="entry name" value="alpha/beta-Hydrolases"/>
    <property type="match status" value="1"/>
</dbReference>
<dbReference type="FunCoup" id="L0A928">
    <property type="interactions" value="8"/>
</dbReference>
<dbReference type="eggNOG" id="arCOG02638">
    <property type="taxonomic scope" value="Archaea"/>
</dbReference>
<dbReference type="AlphaFoldDB" id="L0A928"/>
<dbReference type="HOGENOM" id="CLU_012494_6_4_2"/>
<keyword evidence="1" id="KW-0378">Hydrolase</keyword>
<feature type="domain" description="Alpha/beta hydrolase fold-3" evidence="2">
    <location>
        <begin position="107"/>
        <end position="304"/>
    </location>
</feature>
<dbReference type="EMBL" id="CP003378">
    <property type="protein sequence ID" value="AFZ69929.1"/>
    <property type="molecule type" value="Genomic_DNA"/>
</dbReference>
<accession>L0A928</accession>
<dbReference type="PANTHER" id="PTHR48081:SF8">
    <property type="entry name" value="ALPHA_BETA HYDROLASE FOLD-3 DOMAIN-CONTAINING PROTEIN-RELATED"/>
    <property type="match status" value="1"/>
</dbReference>